<dbReference type="PANTHER" id="PTHR24305">
    <property type="entry name" value="CYTOCHROME P450"/>
    <property type="match status" value="1"/>
</dbReference>
<evidence type="ECO:0000256" key="3">
    <source>
        <dbReference type="ARBA" id="ARBA00022723"/>
    </source>
</evidence>
<dbReference type="InterPro" id="IPR001128">
    <property type="entry name" value="Cyt_P450"/>
</dbReference>
<dbReference type="InterPro" id="IPR017972">
    <property type="entry name" value="Cyt_P450_CS"/>
</dbReference>
<reference evidence="6 7" key="1">
    <citation type="submission" date="2023-04" db="EMBL/GenBank/DDBJ databases">
        <title>Genome of Basidiobolus ranarum AG-B5.</title>
        <authorList>
            <person name="Stajich J.E."/>
            <person name="Carter-House D."/>
            <person name="Gryganskyi A."/>
        </authorList>
    </citation>
    <scope>NUCLEOTIDE SEQUENCE [LARGE SCALE GENOMIC DNA]</scope>
    <source>
        <strain evidence="6 7">AG-B5</strain>
    </source>
</reference>
<keyword evidence="4 5" id="KW-0408">Iron</keyword>
<comment type="cofactor">
    <cofactor evidence="1">
        <name>heme</name>
        <dbReference type="ChEBI" id="CHEBI:30413"/>
    </cofactor>
</comment>
<dbReference type="PRINTS" id="PR00463">
    <property type="entry name" value="EP450I"/>
</dbReference>
<evidence type="ECO:0000256" key="4">
    <source>
        <dbReference type="ARBA" id="ARBA00023004"/>
    </source>
</evidence>
<keyword evidence="3 5" id="KW-0479">Metal-binding</keyword>
<keyword evidence="5" id="KW-0349">Heme</keyword>
<dbReference type="PROSITE" id="PS00086">
    <property type="entry name" value="CYTOCHROME_P450"/>
    <property type="match status" value="1"/>
</dbReference>
<evidence type="ECO:0000313" key="7">
    <source>
        <dbReference type="Proteomes" id="UP001479436"/>
    </source>
</evidence>
<accession>A0ABR2WEQ4</accession>
<dbReference type="Pfam" id="PF00067">
    <property type="entry name" value="p450"/>
    <property type="match status" value="1"/>
</dbReference>
<evidence type="ECO:0000313" key="6">
    <source>
        <dbReference type="EMBL" id="KAK9759956.1"/>
    </source>
</evidence>
<keyword evidence="7" id="KW-1185">Reference proteome</keyword>
<dbReference type="Gene3D" id="1.10.630.10">
    <property type="entry name" value="Cytochrome P450"/>
    <property type="match status" value="1"/>
</dbReference>
<dbReference type="PRINTS" id="PR00385">
    <property type="entry name" value="P450"/>
</dbReference>
<evidence type="ECO:0000256" key="2">
    <source>
        <dbReference type="ARBA" id="ARBA00010617"/>
    </source>
</evidence>
<protein>
    <recommendedName>
        <fullName evidence="8">Cytochrome P450</fullName>
    </recommendedName>
</protein>
<evidence type="ECO:0000256" key="5">
    <source>
        <dbReference type="RuleBase" id="RU000461"/>
    </source>
</evidence>
<dbReference type="SUPFAM" id="SSF48264">
    <property type="entry name" value="Cytochrome P450"/>
    <property type="match status" value="1"/>
</dbReference>
<keyword evidence="5" id="KW-0560">Oxidoreductase</keyword>
<dbReference type="InterPro" id="IPR036396">
    <property type="entry name" value="Cyt_P450_sf"/>
</dbReference>
<proteinExistence type="inferred from homology"/>
<gene>
    <name evidence="6" type="ORF">K7432_016487</name>
</gene>
<organism evidence="6 7">
    <name type="scientific">Basidiobolus ranarum</name>
    <dbReference type="NCBI Taxonomy" id="34480"/>
    <lineage>
        <taxon>Eukaryota</taxon>
        <taxon>Fungi</taxon>
        <taxon>Fungi incertae sedis</taxon>
        <taxon>Zoopagomycota</taxon>
        <taxon>Entomophthoromycotina</taxon>
        <taxon>Basidiobolomycetes</taxon>
        <taxon>Basidiobolales</taxon>
        <taxon>Basidiobolaceae</taxon>
        <taxon>Basidiobolus</taxon>
    </lineage>
</organism>
<dbReference type="PANTHER" id="PTHR24305:SF166">
    <property type="entry name" value="CYTOCHROME P450 12A4, MITOCHONDRIAL-RELATED"/>
    <property type="match status" value="1"/>
</dbReference>
<sequence>MQNTVNEEGDSDKEKRYGMHQLTSEQIRGNLLNVIMAGYDTVATTMSWILYELAKSPEYQERIRVEANASLGDVNRLDLEKDFSVLEKVFNTPGVHVPFINAFVQETFRLHSVIPLLQVHALNDQEIRGVKIVKGTEIFLLNRVATLRSWPTFNPFKFNPVQWLDADETLLNAMNQVILTFGFGPRVCPGRHLAEMNLIAMVILITANFQLSLIDMPPSAEPVHEKGIPVSFPANIQIRIEPIESC</sequence>
<comment type="similarity">
    <text evidence="2 5">Belongs to the cytochrome P450 family.</text>
</comment>
<dbReference type="Proteomes" id="UP001479436">
    <property type="component" value="Unassembled WGS sequence"/>
</dbReference>
<name>A0ABR2WEQ4_9FUNG</name>
<dbReference type="EMBL" id="JASJQH010002753">
    <property type="protein sequence ID" value="KAK9759956.1"/>
    <property type="molecule type" value="Genomic_DNA"/>
</dbReference>
<dbReference type="InterPro" id="IPR050121">
    <property type="entry name" value="Cytochrome_P450_monoxygenase"/>
</dbReference>
<evidence type="ECO:0000256" key="1">
    <source>
        <dbReference type="ARBA" id="ARBA00001971"/>
    </source>
</evidence>
<dbReference type="InterPro" id="IPR002401">
    <property type="entry name" value="Cyt_P450_E_grp-I"/>
</dbReference>
<comment type="caution">
    <text evidence="6">The sequence shown here is derived from an EMBL/GenBank/DDBJ whole genome shotgun (WGS) entry which is preliminary data.</text>
</comment>
<keyword evidence="5" id="KW-0503">Monooxygenase</keyword>
<evidence type="ECO:0008006" key="8">
    <source>
        <dbReference type="Google" id="ProtNLM"/>
    </source>
</evidence>